<evidence type="ECO:0000256" key="3">
    <source>
        <dbReference type="ARBA" id="ARBA00022692"/>
    </source>
</evidence>
<keyword evidence="5 8" id="KW-0472">Membrane</keyword>
<dbReference type="PANTHER" id="PTHR11403">
    <property type="entry name" value="CYTOCHROME C OXIDASE SUBUNIT III"/>
    <property type="match status" value="1"/>
</dbReference>
<dbReference type="InterPro" id="IPR024791">
    <property type="entry name" value="Cyt_c/ubiquinol_Oxase_su3"/>
</dbReference>
<dbReference type="KEGG" id="fbl:Fbal_2042"/>
<evidence type="ECO:0000256" key="8">
    <source>
        <dbReference type="SAM" id="Phobius"/>
    </source>
</evidence>
<keyword evidence="4 8" id="KW-1133">Transmembrane helix</keyword>
<dbReference type="InterPro" id="IPR000298">
    <property type="entry name" value="Cyt_c_oxidase-like_su3"/>
</dbReference>
<dbReference type="eggNOG" id="COG1845">
    <property type="taxonomic scope" value="Bacteria"/>
</dbReference>
<dbReference type="STRING" id="550540.Fbal_2042"/>
<name>E1SUB2_FERBD</name>
<feature type="transmembrane region" description="Helical" evidence="8">
    <location>
        <begin position="73"/>
        <end position="93"/>
    </location>
</feature>
<keyword evidence="11" id="KW-1185">Reference proteome</keyword>
<evidence type="ECO:0000256" key="1">
    <source>
        <dbReference type="ARBA" id="ARBA00004141"/>
    </source>
</evidence>
<feature type="transmembrane region" description="Helical" evidence="8">
    <location>
        <begin position="139"/>
        <end position="161"/>
    </location>
</feature>
<dbReference type="Proteomes" id="UP000006683">
    <property type="component" value="Chromosome"/>
</dbReference>
<evidence type="ECO:0000256" key="4">
    <source>
        <dbReference type="ARBA" id="ARBA00022989"/>
    </source>
</evidence>
<organism evidence="10 11">
    <name type="scientific">Ferrimonas balearica (strain DSM 9799 / CCM 4581 / KCTC 23876 / PAT)</name>
    <dbReference type="NCBI Taxonomy" id="550540"/>
    <lineage>
        <taxon>Bacteria</taxon>
        <taxon>Pseudomonadati</taxon>
        <taxon>Pseudomonadota</taxon>
        <taxon>Gammaproteobacteria</taxon>
        <taxon>Alteromonadales</taxon>
        <taxon>Ferrimonadaceae</taxon>
        <taxon>Ferrimonas</taxon>
    </lineage>
</organism>
<dbReference type="PANTHER" id="PTHR11403:SF10">
    <property type="entry name" value="CYTOCHROME C OXIDASE"/>
    <property type="match status" value="1"/>
</dbReference>
<feature type="region of interest" description="Disordered" evidence="7">
    <location>
        <begin position="1"/>
        <end position="21"/>
    </location>
</feature>
<dbReference type="OrthoDB" id="9808200at2"/>
<dbReference type="GeneID" id="67182251"/>
<dbReference type="SUPFAM" id="SSF81452">
    <property type="entry name" value="Cytochrome c oxidase subunit III-like"/>
    <property type="match status" value="1"/>
</dbReference>
<dbReference type="Pfam" id="PF00510">
    <property type="entry name" value="COX3"/>
    <property type="match status" value="1"/>
</dbReference>
<feature type="domain" description="Heme-copper oxidase subunit III family profile" evidence="9">
    <location>
        <begin position="1"/>
        <end position="206"/>
    </location>
</feature>
<accession>E1SUB2</accession>
<proteinExistence type="inferred from homology"/>
<protein>
    <submittedName>
        <fullName evidence="10">Cytochrome c oxidase subunit III</fullName>
    </submittedName>
</protein>
<evidence type="ECO:0000256" key="7">
    <source>
        <dbReference type="SAM" id="MobiDB-lite"/>
    </source>
</evidence>
<dbReference type="PROSITE" id="PS50253">
    <property type="entry name" value="COX3"/>
    <property type="match status" value="1"/>
</dbReference>
<evidence type="ECO:0000313" key="11">
    <source>
        <dbReference type="Proteomes" id="UP000006683"/>
    </source>
</evidence>
<feature type="transmembrane region" description="Helical" evidence="8">
    <location>
        <begin position="29"/>
        <end position="53"/>
    </location>
</feature>
<keyword evidence="3 6" id="KW-0812">Transmembrane</keyword>
<comment type="subcellular location">
    <subcellularLocation>
        <location evidence="6">Cell membrane</location>
        <topology evidence="6">Multi-pass membrane protein</topology>
    </subcellularLocation>
    <subcellularLocation>
        <location evidence="1">Membrane</location>
        <topology evidence="1">Multi-pass membrane protein</topology>
    </subcellularLocation>
</comment>
<evidence type="ECO:0000256" key="5">
    <source>
        <dbReference type="ARBA" id="ARBA00023136"/>
    </source>
</evidence>
<reference evidence="10 11" key="1">
    <citation type="journal article" date="2010" name="Stand. Genomic Sci.">
        <title>Complete genome sequence of Ferrimonas balearica type strain (PAT).</title>
        <authorList>
            <person name="Nolan M."/>
            <person name="Sikorski J."/>
            <person name="Davenport K."/>
            <person name="Lucas S."/>
            <person name="Glavina Del Rio T."/>
            <person name="Tice H."/>
            <person name="Cheng J."/>
            <person name="Goodwin L."/>
            <person name="Pitluck S."/>
            <person name="Liolios K."/>
            <person name="Ivanova N."/>
            <person name="Mavromatis K."/>
            <person name="Ovchinnikova G."/>
            <person name="Pati A."/>
            <person name="Chen A."/>
            <person name="Palaniappan K."/>
            <person name="Land M."/>
            <person name="Hauser L."/>
            <person name="Chang Y."/>
            <person name="Jeffries C."/>
            <person name="Tapia R."/>
            <person name="Brettin T."/>
            <person name="Detter J."/>
            <person name="Han C."/>
            <person name="Yasawong M."/>
            <person name="Rohde M."/>
            <person name="Tindall B."/>
            <person name="Goker M."/>
            <person name="Woyke T."/>
            <person name="Bristow J."/>
            <person name="Eisen J."/>
            <person name="Markowitz V."/>
            <person name="Hugenholtz P."/>
            <person name="Kyrpides N."/>
            <person name="Klenk H."/>
            <person name="Lapidus A."/>
        </authorList>
    </citation>
    <scope>NUCLEOTIDE SEQUENCE [LARGE SCALE GENOMIC DNA]</scope>
    <source>
        <strain evidence="11">DSM 9799 / CCM 4581 / KCTC 23876 / PAT</strain>
    </source>
</reference>
<evidence type="ECO:0000313" key="10">
    <source>
        <dbReference type="EMBL" id="ADN76245.1"/>
    </source>
</evidence>
<evidence type="ECO:0000259" key="9">
    <source>
        <dbReference type="PROSITE" id="PS50253"/>
    </source>
</evidence>
<dbReference type="Gene3D" id="1.20.120.80">
    <property type="entry name" value="Cytochrome c oxidase, subunit III, four-helix bundle"/>
    <property type="match status" value="1"/>
</dbReference>
<dbReference type="HOGENOM" id="CLU_044071_4_0_6"/>
<dbReference type="GO" id="GO:0019646">
    <property type="term" value="P:aerobic electron transport chain"/>
    <property type="evidence" value="ECO:0007669"/>
    <property type="project" value="InterPro"/>
</dbReference>
<dbReference type="GO" id="GO:0004129">
    <property type="term" value="F:cytochrome-c oxidase activity"/>
    <property type="evidence" value="ECO:0007669"/>
    <property type="project" value="InterPro"/>
</dbReference>
<gene>
    <name evidence="10" type="ordered locus">Fbal_2042</name>
</gene>
<dbReference type="InterPro" id="IPR013833">
    <property type="entry name" value="Cyt_c_oxidase_su3_a-hlx"/>
</dbReference>
<feature type="transmembrane region" description="Helical" evidence="8">
    <location>
        <begin position="182"/>
        <end position="201"/>
    </location>
</feature>
<feature type="transmembrane region" description="Helical" evidence="8">
    <location>
        <begin position="100"/>
        <end position="119"/>
    </location>
</feature>
<evidence type="ECO:0000256" key="2">
    <source>
        <dbReference type="ARBA" id="ARBA00010581"/>
    </source>
</evidence>
<sequence>MATLTEKPWLSPGVPSSSRSPARALRTGVYFLFGVITSMFMLFFLAMIIRSQLGDWQPLTEAPWQPLFDPMPLWRNTAYLLMSSLLLHGALLSGRHHAEVLLKGCLVLAGLAALAFLFGQWQVWQSFASRGYGVNSTPAASFFFLLTGLHAAHLLVGLAIWGGALPRLWRHASATTLNRLTLLAQYWHFLLALWLVLFALLTSSPATYQALAALCGVQPIEGP</sequence>
<evidence type="ECO:0000256" key="6">
    <source>
        <dbReference type="RuleBase" id="RU003376"/>
    </source>
</evidence>
<dbReference type="EMBL" id="CP002209">
    <property type="protein sequence ID" value="ADN76245.1"/>
    <property type="molecule type" value="Genomic_DNA"/>
</dbReference>
<dbReference type="AlphaFoldDB" id="E1SUB2"/>
<dbReference type="RefSeq" id="WP_013345551.1">
    <property type="nucleotide sequence ID" value="NC_014541.1"/>
</dbReference>
<dbReference type="GO" id="GO:0005886">
    <property type="term" value="C:plasma membrane"/>
    <property type="evidence" value="ECO:0007669"/>
    <property type="project" value="UniProtKB-SubCell"/>
</dbReference>
<dbReference type="InterPro" id="IPR035973">
    <property type="entry name" value="Cyt_c_oxidase_su3-like_sf"/>
</dbReference>
<comment type="similarity">
    <text evidence="2 6">Belongs to the cytochrome c oxidase subunit 3 family.</text>
</comment>